<evidence type="ECO:0000313" key="2">
    <source>
        <dbReference type="EMBL" id="QNT68585.1"/>
    </source>
</evidence>
<accession>A0A7H1MYP9</accession>
<evidence type="ECO:0000313" key="3">
    <source>
        <dbReference type="Proteomes" id="UP000516369"/>
    </source>
</evidence>
<dbReference type="GO" id="GO:0008757">
    <property type="term" value="F:S-adenosylmethionine-dependent methyltransferase activity"/>
    <property type="evidence" value="ECO:0007669"/>
    <property type="project" value="InterPro"/>
</dbReference>
<organism evidence="2 3">
    <name type="scientific">Defluviicoccus vanus</name>
    <dbReference type="NCBI Taxonomy" id="111831"/>
    <lineage>
        <taxon>Bacteria</taxon>
        <taxon>Pseudomonadati</taxon>
        <taxon>Pseudomonadota</taxon>
        <taxon>Alphaproteobacteria</taxon>
        <taxon>Rhodospirillales</taxon>
        <taxon>Rhodospirillaceae</taxon>
        <taxon>Defluviicoccus</taxon>
    </lineage>
</organism>
<gene>
    <name evidence="2" type="ORF">HQ394_03390</name>
</gene>
<dbReference type="Pfam" id="PF08241">
    <property type="entry name" value="Methyltransf_11"/>
    <property type="match status" value="1"/>
</dbReference>
<keyword evidence="2" id="KW-0489">Methyltransferase</keyword>
<dbReference type="AlphaFoldDB" id="A0A7H1MYP9"/>
<protein>
    <submittedName>
        <fullName evidence="2">Methyltransferase domain-containing protein</fullName>
    </submittedName>
</protein>
<feature type="domain" description="Methyltransferase type 11" evidence="1">
    <location>
        <begin position="82"/>
        <end position="130"/>
    </location>
</feature>
<proteinExistence type="predicted"/>
<dbReference type="GO" id="GO:0032259">
    <property type="term" value="P:methylation"/>
    <property type="evidence" value="ECO:0007669"/>
    <property type="project" value="UniProtKB-KW"/>
</dbReference>
<dbReference type="RefSeq" id="WP_190262024.1">
    <property type="nucleotide sequence ID" value="NZ_CP053923.1"/>
</dbReference>
<dbReference type="InterPro" id="IPR029063">
    <property type="entry name" value="SAM-dependent_MTases_sf"/>
</dbReference>
<name>A0A7H1MYP9_9PROT</name>
<dbReference type="KEGG" id="dvn:HQ394_03390"/>
<dbReference type="InterPro" id="IPR013216">
    <property type="entry name" value="Methyltransf_11"/>
</dbReference>
<dbReference type="EMBL" id="CP053923">
    <property type="protein sequence ID" value="QNT68585.1"/>
    <property type="molecule type" value="Genomic_DNA"/>
</dbReference>
<dbReference type="Gene3D" id="3.40.50.150">
    <property type="entry name" value="Vaccinia Virus protein VP39"/>
    <property type="match status" value="1"/>
</dbReference>
<keyword evidence="3" id="KW-1185">Reference proteome</keyword>
<evidence type="ECO:0000259" key="1">
    <source>
        <dbReference type="Pfam" id="PF08241"/>
    </source>
</evidence>
<sequence length="237" mass="26730">MWTDVINLRDFYSSSLGRVARRMIGRRLRTLWPDLRGFSVLGVGYALPFLSVFRGEAERIVAAMPAGQGVQHWPTDGLGLSVLVDETTLPLPDRSIDRVLLVHAIECADHSHDMMRELWRVLADGGRMIVIAPNRRGLWARFERTPFGHGRPYSQSQLSANLREAMFNPYNASSALFVPPVRSRMLLSAAPAWEEIGQRWFPTFSGVVVFEATKQIYGMYLGERPVRARSYVIADPG</sequence>
<dbReference type="Proteomes" id="UP000516369">
    <property type="component" value="Chromosome"/>
</dbReference>
<reference evidence="2 3" key="1">
    <citation type="submission" date="2020-05" db="EMBL/GenBank/DDBJ databases">
        <title>Complete closed genome sequence of Defluviicoccus vanus.</title>
        <authorList>
            <person name="Bessarab I."/>
            <person name="Arumugam K."/>
            <person name="Maszenan A.M."/>
            <person name="Seviour R.J."/>
            <person name="Williams R.B."/>
        </authorList>
    </citation>
    <scope>NUCLEOTIDE SEQUENCE [LARGE SCALE GENOMIC DNA]</scope>
    <source>
        <strain evidence="2 3">Ben 114</strain>
    </source>
</reference>
<dbReference type="SUPFAM" id="SSF53335">
    <property type="entry name" value="S-adenosyl-L-methionine-dependent methyltransferases"/>
    <property type="match status" value="1"/>
</dbReference>
<keyword evidence="2" id="KW-0808">Transferase</keyword>